<protein>
    <recommendedName>
        <fullName evidence="3">Tc1-like transposase DDE domain-containing protein</fullName>
    </recommendedName>
</protein>
<accession>A0A0C3CGT1</accession>
<reference evidence="2" key="2">
    <citation type="submission" date="2015-01" db="EMBL/GenBank/DDBJ databases">
        <title>Evolutionary Origins and Diversification of the Mycorrhizal Mutualists.</title>
        <authorList>
            <consortium name="DOE Joint Genome Institute"/>
            <consortium name="Mycorrhizal Genomics Consortium"/>
            <person name="Kohler A."/>
            <person name="Kuo A."/>
            <person name="Nagy L.G."/>
            <person name="Floudas D."/>
            <person name="Copeland A."/>
            <person name="Barry K.W."/>
            <person name="Cichocki N."/>
            <person name="Veneault-Fourrey C."/>
            <person name="LaButti K."/>
            <person name="Lindquist E.A."/>
            <person name="Lipzen A."/>
            <person name="Lundell T."/>
            <person name="Morin E."/>
            <person name="Murat C."/>
            <person name="Riley R."/>
            <person name="Ohm R."/>
            <person name="Sun H."/>
            <person name="Tunlid A."/>
            <person name="Henrissat B."/>
            <person name="Grigoriev I.V."/>
            <person name="Hibbett D.S."/>
            <person name="Martin F."/>
        </authorList>
    </citation>
    <scope>NUCLEOTIDE SEQUENCE [LARGE SCALE GENOMIC DNA]</scope>
    <source>
        <strain evidence="2">F 1598</strain>
    </source>
</reference>
<evidence type="ECO:0000313" key="2">
    <source>
        <dbReference type="Proteomes" id="UP000054166"/>
    </source>
</evidence>
<organism evidence="1 2">
    <name type="scientific">Piloderma croceum (strain F 1598)</name>
    <dbReference type="NCBI Taxonomy" id="765440"/>
    <lineage>
        <taxon>Eukaryota</taxon>
        <taxon>Fungi</taxon>
        <taxon>Dikarya</taxon>
        <taxon>Basidiomycota</taxon>
        <taxon>Agaricomycotina</taxon>
        <taxon>Agaricomycetes</taxon>
        <taxon>Agaricomycetidae</taxon>
        <taxon>Atheliales</taxon>
        <taxon>Atheliaceae</taxon>
        <taxon>Piloderma</taxon>
    </lineage>
</organism>
<keyword evidence="2" id="KW-1185">Reference proteome</keyword>
<proteinExistence type="predicted"/>
<feature type="non-terminal residue" evidence="1">
    <location>
        <position position="1"/>
    </location>
</feature>
<sequence>QFSMVAALALDEGIVATKVVEGSFVQKTFVEYLRDDVLPMSTPYPGPCSVLVLDNA</sequence>
<gene>
    <name evidence="1" type="ORF">PILCRDRAFT_61686</name>
</gene>
<dbReference type="InParanoid" id="A0A0C3CGT1"/>
<name>A0A0C3CGT1_PILCF</name>
<dbReference type="STRING" id="765440.A0A0C3CGT1"/>
<dbReference type="AlphaFoldDB" id="A0A0C3CGT1"/>
<dbReference type="OrthoDB" id="2142724at2759"/>
<dbReference type="EMBL" id="KN832976">
    <property type="protein sequence ID" value="KIM88967.1"/>
    <property type="molecule type" value="Genomic_DNA"/>
</dbReference>
<evidence type="ECO:0008006" key="3">
    <source>
        <dbReference type="Google" id="ProtNLM"/>
    </source>
</evidence>
<reference evidence="1 2" key="1">
    <citation type="submission" date="2014-04" db="EMBL/GenBank/DDBJ databases">
        <authorList>
            <consortium name="DOE Joint Genome Institute"/>
            <person name="Kuo A."/>
            <person name="Tarkka M."/>
            <person name="Buscot F."/>
            <person name="Kohler A."/>
            <person name="Nagy L.G."/>
            <person name="Floudas D."/>
            <person name="Copeland A."/>
            <person name="Barry K.W."/>
            <person name="Cichocki N."/>
            <person name="Veneault-Fourrey C."/>
            <person name="LaButti K."/>
            <person name="Lindquist E.A."/>
            <person name="Lipzen A."/>
            <person name="Lundell T."/>
            <person name="Morin E."/>
            <person name="Murat C."/>
            <person name="Sun H."/>
            <person name="Tunlid A."/>
            <person name="Henrissat B."/>
            <person name="Grigoriev I.V."/>
            <person name="Hibbett D.S."/>
            <person name="Martin F."/>
            <person name="Nordberg H.P."/>
            <person name="Cantor M.N."/>
            <person name="Hua S.X."/>
        </authorList>
    </citation>
    <scope>NUCLEOTIDE SEQUENCE [LARGE SCALE GENOMIC DNA]</scope>
    <source>
        <strain evidence="1 2">F 1598</strain>
    </source>
</reference>
<evidence type="ECO:0000313" key="1">
    <source>
        <dbReference type="EMBL" id="KIM88967.1"/>
    </source>
</evidence>
<dbReference type="Proteomes" id="UP000054166">
    <property type="component" value="Unassembled WGS sequence"/>
</dbReference>
<dbReference type="HOGENOM" id="CLU_188058_1_0_1"/>